<sequence>MLRPAAAAGAAGLHQQRRAPRVHVDVALHAAVHAAPGVGGLPAGDAPPAGREDGERELVVAMAPAELDSLRQGEAGLVDVEAAARAAAASVAVAAAGDGAVAHVADTGSAPLAAVNAPR</sequence>
<dbReference type="Gramene" id="OBART07G21840.1">
    <property type="protein sequence ID" value="OBART07G21840.1"/>
    <property type="gene ID" value="OBART07G21840"/>
</dbReference>
<reference evidence="1" key="1">
    <citation type="journal article" date="2009" name="Rice">
        <title>De Novo Next Generation Sequencing of Plant Genomes.</title>
        <authorList>
            <person name="Rounsley S."/>
            <person name="Marri P.R."/>
            <person name="Yu Y."/>
            <person name="He R."/>
            <person name="Sisneros N."/>
            <person name="Goicoechea J.L."/>
            <person name="Lee S.J."/>
            <person name="Angelova A."/>
            <person name="Kudrna D."/>
            <person name="Luo M."/>
            <person name="Affourtit J."/>
            <person name="Desany B."/>
            <person name="Knight J."/>
            <person name="Niazi F."/>
            <person name="Egholm M."/>
            <person name="Wing R.A."/>
        </authorList>
    </citation>
    <scope>NUCLEOTIDE SEQUENCE [LARGE SCALE GENOMIC DNA]</scope>
    <source>
        <strain evidence="1">cv. IRGC 105608</strain>
    </source>
</reference>
<dbReference type="HOGENOM" id="CLU_2281839_0_0_1"/>
<dbReference type="AlphaFoldDB" id="A0A0D3GTE9"/>
<dbReference type="PaxDb" id="65489-OBART07G21840.1"/>
<reference evidence="1" key="2">
    <citation type="submission" date="2015-03" db="UniProtKB">
        <authorList>
            <consortium name="EnsemblPlants"/>
        </authorList>
    </citation>
    <scope>IDENTIFICATION</scope>
</reference>
<protein>
    <submittedName>
        <fullName evidence="1">Uncharacterized protein</fullName>
    </submittedName>
</protein>
<dbReference type="Proteomes" id="UP000026960">
    <property type="component" value="Chromosome 7"/>
</dbReference>
<dbReference type="EnsemblPlants" id="OBART07G21840.1">
    <property type="protein sequence ID" value="OBART07G21840.1"/>
    <property type="gene ID" value="OBART07G21840"/>
</dbReference>
<name>A0A0D3GTE9_9ORYZ</name>
<keyword evidence="2" id="KW-1185">Reference proteome</keyword>
<proteinExistence type="predicted"/>
<accession>A0A0D3GTE9</accession>
<evidence type="ECO:0000313" key="1">
    <source>
        <dbReference type="EnsemblPlants" id="OBART07G21840.1"/>
    </source>
</evidence>
<organism evidence="1">
    <name type="scientific">Oryza barthii</name>
    <dbReference type="NCBI Taxonomy" id="65489"/>
    <lineage>
        <taxon>Eukaryota</taxon>
        <taxon>Viridiplantae</taxon>
        <taxon>Streptophyta</taxon>
        <taxon>Embryophyta</taxon>
        <taxon>Tracheophyta</taxon>
        <taxon>Spermatophyta</taxon>
        <taxon>Magnoliopsida</taxon>
        <taxon>Liliopsida</taxon>
        <taxon>Poales</taxon>
        <taxon>Poaceae</taxon>
        <taxon>BOP clade</taxon>
        <taxon>Oryzoideae</taxon>
        <taxon>Oryzeae</taxon>
        <taxon>Oryzinae</taxon>
        <taxon>Oryza</taxon>
    </lineage>
</organism>
<evidence type="ECO:0000313" key="2">
    <source>
        <dbReference type="Proteomes" id="UP000026960"/>
    </source>
</evidence>